<accession>A0AA37TIZ4</accession>
<dbReference type="Pfam" id="PF04957">
    <property type="entry name" value="RMF"/>
    <property type="match status" value="1"/>
</dbReference>
<comment type="caution">
    <text evidence="1">The sequence shown here is derived from an EMBL/GenBank/DDBJ whole genome shotgun (WGS) entry which is preliminary data.</text>
</comment>
<sequence length="71" mass="7355">MDTPPNDLDARALGRAAPLKGLAREACPYAEGTEARTLWLAGYDDAVKAGVEPVTGGIAKDPVHTPSGPVR</sequence>
<dbReference type="RefSeq" id="WP_238196517.1">
    <property type="nucleotide sequence ID" value="NZ_BPQZ01000011.1"/>
</dbReference>
<dbReference type="AlphaFoldDB" id="A0AA37TIZ4"/>
<evidence type="ECO:0000313" key="2">
    <source>
        <dbReference type="Proteomes" id="UP001157440"/>
    </source>
</evidence>
<dbReference type="InterPro" id="IPR007040">
    <property type="entry name" value="Ribosome_modulation_factor"/>
</dbReference>
<proteinExistence type="predicted"/>
<evidence type="ECO:0008006" key="3">
    <source>
        <dbReference type="Google" id="ProtNLM"/>
    </source>
</evidence>
<protein>
    <recommendedName>
        <fullName evidence="3">Ribosome modulation factor</fullName>
    </recommendedName>
</protein>
<dbReference type="EMBL" id="BSPL01000016">
    <property type="protein sequence ID" value="GLS70636.1"/>
    <property type="molecule type" value="Genomic_DNA"/>
</dbReference>
<dbReference type="Proteomes" id="UP001157440">
    <property type="component" value="Unassembled WGS sequence"/>
</dbReference>
<evidence type="ECO:0000313" key="1">
    <source>
        <dbReference type="EMBL" id="GLS70636.1"/>
    </source>
</evidence>
<reference evidence="2" key="1">
    <citation type="journal article" date="2019" name="Int. J. Syst. Evol. Microbiol.">
        <title>The Global Catalogue of Microorganisms (GCM) 10K type strain sequencing project: providing services to taxonomists for standard genome sequencing and annotation.</title>
        <authorList>
            <consortium name="The Broad Institute Genomics Platform"/>
            <consortium name="The Broad Institute Genome Sequencing Center for Infectious Disease"/>
            <person name="Wu L."/>
            <person name="Ma J."/>
        </authorList>
    </citation>
    <scope>NUCLEOTIDE SEQUENCE [LARGE SCALE GENOMIC DNA]</scope>
    <source>
        <strain evidence="2">NBRC 103632</strain>
    </source>
</reference>
<dbReference type="NCBIfam" id="NF041886">
    <property type="entry name" value="Rmf_CrpP_fam"/>
    <property type="match status" value="1"/>
</dbReference>
<organism evidence="1 2">
    <name type="scientific">Methylobacterium tardum</name>
    <dbReference type="NCBI Taxonomy" id="374432"/>
    <lineage>
        <taxon>Bacteria</taxon>
        <taxon>Pseudomonadati</taxon>
        <taxon>Pseudomonadota</taxon>
        <taxon>Alphaproteobacteria</taxon>
        <taxon>Hyphomicrobiales</taxon>
        <taxon>Methylobacteriaceae</taxon>
        <taxon>Methylobacterium</taxon>
    </lineage>
</organism>
<keyword evidence="2" id="KW-1185">Reference proteome</keyword>
<gene>
    <name evidence="1" type="ORF">GCM10007890_26490</name>
</gene>
<name>A0AA37TIZ4_9HYPH</name>